<sequence length="427" mass="45612">MTTLLFQNARLIDPEAQTDSTGSLLVRDGLIEGISGAQEAAPEGATIVDCDGKALAPGLIDWGVKIGEPGERHKESFRSAGRAAAAGGVTTVIARPDTLPPIDTPEALEFVTRRAADAPVNIRHMAALTKGREGREMVEIGFMTDAGAIAFTDGVRVVTDSKILGRCMTYARGLDALIVGHPQDASLSKGAAATSGKFASLYGIPAVSPMAEVMGLDRDLALVDMTRCRWHADQLTVAAALPAFQRARDKGLDVTAGISIHHLTLNEFDVGDYRTFFRFTPPLRSEDDRMAMVQAVADGVIDVIASFHTPQDEESKRLPFEAAAPGAVGLQTLLPAALRLYHQGGLTLPQLWRAMSLNPAKRLGLPSGRLARGAPADLVLFNPDAPFVLDRFKLLSKSKNTPFDGARMEGRVLGTWVAGNRVFGEQP</sequence>
<keyword evidence="6" id="KW-1185">Reference proteome</keyword>
<evidence type="ECO:0000259" key="4">
    <source>
        <dbReference type="Pfam" id="PF12890"/>
    </source>
</evidence>
<dbReference type="InterPro" id="IPR004722">
    <property type="entry name" value="DHOase"/>
</dbReference>
<reference evidence="5" key="1">
    <citation type="submission" date="2020-08" db="EMBL/GenBank/DDBJ databases">
        <title>Paracoccus amoyensis sp. nov., isolated from the surface seawater at coast of Xiamen, Fujian.</title>
        <authorList>
            <person name="Lyu L."/>
        </authorList>
    </citation>
    <scope>NUCLEOTIDE SEQUENCE</scope>
    <source>
        <strain evidence="5">11-3</strain>
    </source>
</reference>
<keyword evidence="5" id="KW-0378">Hydrolase</keyword>
<dbReference type="PANTHER" id="PTHR43668">
    <property type="entry name" value="ALLANTOINASE"/>
    <property type="match status" value="1"/>
</dbReference>
<dbReference type="Pfam" id="PF07969">
    <property type="entry name" value="Amidohydro_3"/>
    <property type="match status" value="1"/>
</dbReference>
<gene>
    <name evidence="5" type="primary">pyrC</name>
    <name evidence="5" type="ORF">H4P12_07585</name>
</gene>
<proteinExistence type="predicted"/>
<dbReference type="SUPFAM" id="SSF51338">
    <property type="entry name" value="Composite domain of metallo-dependent hydrolases"/>
    <property type="match status" value="1"/>
</dbReference>
<dbReference type="NCBIfam" id="TIGR00857">
    <property type="entry name" value="pyrC_multi"/>
    <property type="match status" value="1"/>
</dbReference>
<dbReference type="GO" id="GO:0046872">
    <property type="term" value="F:metal ion binding"/>
    <property type="evidence" value="ECO:0007669"/>
    <property type="project" value="InterPro"/>
</dbReference>
<dbReference type="InterPro" id="IPR024403">
    <property type="entry name" value="DHOase_cat"/>
</dbReference>
<keyword evidence="2" id="KW-0665">Pyrimidine biosynthesis</keyword>
<accession>A0A926GFU5</accession>
<dbReference type="SUPFAM" id="SSF51556">
    <property type="entry name" value="Metallo-dependent hydrolases"/>
    <property type="match status" value="1"/>
</dbReference>
<dbReference type="Pfam" id="PF12890">
    <property type="entry name" value="DHOase"/>
    <property type="match status" value="1"/>
</dbReference>
<name>A0A926GFU5_9RHOB</name>
<protein>
    <submittedName>
        <fullName evidence="5">Dihydroorotase</fullName>
        <ecNumber evidence="5">3.5.2.3</ecNumber>
    </submittedName>
</protein>
<dbReference type="InterPro" id="IPR011059">
    <property type="entry name" value="Metal-dep_hydrolase_composite"/>
</dbReference>
<dbReference type="InterPro" id="IPR013108">
    <property type="entry name" value="Amidohydro_3"/>
</dbReference>
<evidence type="ECO:0000256" key="2">
    <source>
        <dbReference type="ARBA" id="ARBA00022975"/>
    </source>
</evidence>
<dbReference type="GO" id="GO:0006145">
    <property type="term" value="P:purine nucleobase catabolic process"/>
    <property type="evidence" value="ECO:0007669"/>
    <property type="project" value="TreeGrafter"/>
</dbReference>
<feature type="domain" description="Dihydroorotase catalytic" evidence="4">
    <location>
        <begin position="52"/>
        <end position="231"/>
    </location>
</feature>
<evidence type="ECO:0000313" key="5">
    <source>
        <dbReference type="EMBL" id="MBC9246574.1"/>
    </source>
</evidence>
<organism evidence="5 6">
    <name type="scientific">Paracoccus amoyensis</name>
    <dbReference type="NCBI Taxonomy" id="2760093"/>
    <lineage>
        <taxon>Bacteria</taxon>
        <taxon>Pseudomonadati</taxon>
        <taxon>Pseudomonadota</taxon>
        <taxon>Alphaproteobacteria</taxon>
        <taxon>Rhodobacterales</taxon>
        <taxon>Paracoccaceae</taxon>
        <taxon>Paracoccus</taxon>
    </lineage>
</organism>
<dbReference type="RefSeq" id="WP_187793050.1">
    <property type="nucleotide sequence ID" value="NZ_JACOQL010000002.1"/>
</dbReference>
<dbReference type="EC" id="3.5.2.3" evidence="5"/>
<evidence type="ECO:0000256" key="1">
    <source>
        <dbReference type="ARBA" id="ARBA00022833"/>
    </source>
</evidence>
<dbReference type="CDD" id="cd01317">
    <property type="entry name" value="DHOase_IIa"/>
    <property type="match status" value="1"/>
</dbReference>
<dbReference type="AlphaFoldDB" id="A0A926GFU5"/>
<dbReference type="GO" id="GO:0004151">
    <property type="term" value="F:dihydroorotase activity"/>
    <property type="evidence" value="ECO:0007669"/>
    <property type="project" value="UniProtKB-EC"/>
</dbReference>
<feature type="domain" description="Amidohydrolase 3" evidence="3">
    <location>
        <begin position="345"/>
        <end position="423"/>
    </location>
</feature>
<dbReference type="InterPro" id="IPR032466">
    <property type="entry name" value="Metal_Hydrolase"/>
</dbReference>
<evidence type="ECO:0000313" key="6">
    <source>
        <dbReference type="Proteomes" id="UP000608594"/>
    </source>
</evidence>
<dbReference type="PANTHER" id="PTHR43668:SF2">
    <property type="entry name" value="ALLANTOINASE"/>
    <property type="match status" value="1"/>
</dbReference>
<dbReference type="GO" id="GO:0006221">
    <property type="term" value="P:pyrimidine nucleotide biosynthetic process"/>
    <property type="evidence" value="ECO:0007669"/>
    <property type="project" value="UniProtKB-KW"/>
</dbReference>
<dbReference type="EMBL" id="JACOQL010000002">
    <property type="protein sequence ID" value="MBC9246574.1"/>
    <property type="molecule type" value="Genomic_DNA"/>
</dbReference>
<comment type="caution">
    <text evidence="5">The sequence shown here is derived from an EMBL/GenBank/DDBJ whole genome shotgun (WGS) entry which is preliminary data.</text>
</comment>
<dbReference type="Gene3D" id="2.30.40.10">
    <property type="entry name" value="Urease, subunit C, domain 1"/>
    <property type="match status" value="1"/>
</dbReference>
<keyword evidence="1" id="KW-0862">Zinc</keyword>
<dbReference type="GO" id="GO:0004038">
    <property type="term" value="F:allantoinase activity"/>
    <property type="evidence" value="ECO:0007669"/>
    <property type="project" value="TreeGrafter"/>
</dbReference>
<dbReference type="Proteomes" id="UP000608594">
    <property type="component" value="Unassembled WGS sequence"/>
</dbReference>
<evidence type="ECO:0000259" key="3">
    <source>
        <dbReference type="Pfam" id="PF07969"/>
    </source>
</evidence>
<dbReference type="Gene3D" id="3.20.20.140">
    <property type="entry name" value="Metal-dependent hydrolases"/>
    <property type="match status" value="1"/>
</dbReference>
<dbReference type="GO" id="GO:0005737">
    <property type="term" value="C:cytoplasm"/>
    <property type="evidence" value="ECO:0007669"/>
    <property type="project" value="TreeGrafter"/>
</dbReference>
<dbReference type="InterPro" id="IPR050138">
    <property type="entry name" value="DHOase/Allantoinase_Hydrolase"/>
</dbReference>